<dbReference type="CDD" id="cd04859">
    <property type="entry name" value="Prim_Pol"/>
    <property type="match status" value="1"/>
</dbReference>
<proteinExistence type="predicted"/>
<evidence type="ECO:0000259" key="1">
    <source>
        <dbReference type="SMART" id="SM00943"/>
    </source>
</evidence>
<dbReference type="EMBL" id="CP003742">
    <property type="protein sequence ID" value="AGI73252.1"/>
    <property type="molecule type" value="Genomic_DNA"/>
</dbReference>
<name>M9RM33_9RHOB</name>
<dbReference type="KEGG" id="oar:OA238_c32680"/>
<accession>M9RM33</accession>
<dbReference type="Pfam" id="PF09250">
    <property type="entry name" value="Prim-Pol"/>
    <property type="match status" value="1"/>
</dbReference>
<protein>
    <recommendedName>
        <fullName evidence="1">DNA primase/polymerase bifunctional N-terminal domain-containing protein</fullName>
    </recommendedName>
</protein>
<dbReference type="RefSeq" id="WP_015496270.1">
    <property type="nucleotide sequence ID" value="NC_020908.1"/>
</dbReference>
<feature type="domain" description="DNA primase/polymerase bifunctional N-terminal" evidence="1">
    <location>
        <begin position="1"/>
        <end position="142"/>
    </location>
</feature>
<dbReference type="HOGENOM" id="CLU_1260379_0_0_5"/>
<dbReference type="SMART" id="SM00943">
    <property type="entry name" value="Prim-Pol"/>
    <property type="match status" value="1"/>
</dbReference>
<dbReference type="eggNOG" id="COG5519">
    <property type="taxonomic scope" value="Bacteria"/>
</dbReference>
<reference evidence="2 3" key="1">
    <citation type="journal article" date="2013" name="PLoS ONE">
        <title>Poles Apart: Arctic and Antarctic Octadecabacter strains Share High Genome Plasticity and a New Type of Xanthorhodopsin.</title>
        <authorList>
            <person name="Vollmers J."/>
            <person name="Voget S."/>
            <person name="Dietrich S."/>
            <person name="Gollnow K."/>
            <person name="Smits M."/>
            <person name="Meyer K."/>
            <person name="Brinkhoff T."/>
            <person name="Simon M."/>
            <person name="Daniel R."/>
        </authorList>
    </citation>
    <scope>NUCLEOTIDE SEQUENCE [LARGE SCALE GENOMIC DNA]</scope>
    <source>
        <strain evidence="2 3">238</strain>
    </source>
</reference>
<dbReference type="AlphaFoldDB" id="M9RM33"/>
<dbReference type="SUPFAM" id="SSF56747">
    <property type="entry name" value="Prim-pol domain"/>
    <property type="match status" value="1"/>
</dbReference>
<dbReference type="Proteomes" id="UP000004688">
    <property type="component" value="Chromosome"/>
</dbReference>
<sequence>MQIRQVAPQEDGLQSRDHRQIDRWWDKHPDALPGLPTGAASGVAVLDIDRKDDKDGFTALSDAGLDRFTDGRYVVDTPSGGQHIYFAHIDGLRCSTSKIAEGVDVLADGGYVIAPGAETTQGTYPTSSNSEDMTVKPFPKTLRKLVGQRKATTKPKSSEPAQAWKIVKAALKSIPNNGKGADVSRDWWVKMLAALHHESSGSAKGRKLAHTWSGTCQRL</sequence>
<organism evidence="2 3">
    <name type="scientific">Octadecabacter arcticus 238</name>
    <dbReference type="NCBI Taxonomy" id="391616"/>
    <lineage>
        <taxon>Bacteria</taxon>
        <taxon>Pseudomonadati</taxon>
        <taxon>Pseudomonadota</taxon>
        <taxon>Alphaproteobacteria</taxon>
        <taxon>Rhodobacterales</taxon>
        <taxon>Roseobacteraceae</taxon>
        <taxon>Octadecabacter</taxon>
    </lineage>
</organism>
<dbReference type="InterPro" id="IPR015330">
    <property type="entry name" value="DNA_primase/pol_bifunc_N"/>
</dbReference>
<keyword evidence="3" id="KW-1185">Reference proteome</keyword>
<gene>
    <name evidence="2" type="ORF">OA238_c32680</name>
</gene>
<dbReference type="OrthoDB" id="9067983at2"/>
<evidence type="ECO:0000313" key="3">
    <source>
        <dbReference type="Proteomes" id="UP000004688"/>
    </source>
</evidence>
<dbReference type="Pfam" id="PF08707">
    <property type="entry name" value="PriCT_2"/>
    <property type="match status" value="1"/>
</dbReference>
<evidence type="ECO:0000313" key="2">
    <source>
        <dbReference type="EMBL" id="AGI73252.1"/>
    </source>
</evidence>
<dbReference type="InterPro" id="IPR014819">
    <property type="entry name" value="PriCT_2"/>
</dbReference>